<sequence>MTPHPSILKRQSGNVLFYILLCIALFAALGYAFSRGGTGGAQAISDEKASLLADELIAQSSAIRDSVSKLRLKGIGDTNISFENSSVTGYTNAGCTQDDCKVFAPNGGGMTWASPPPGANNGTSWCYYGGAKITYVGTNNNLTGAELLMVLPEVNEKVCEKINMKANISSSGTPIPMHTLAPVFQKFTGSISYGSHRLGGGSGSDVAINGQSFFCMKSSSSTGTCLPGTLTNKNFFIRVLIAR</sequence>
<name>A0A2W5FKG2_9BACT</name>
<keyword evidence="1" id="KW-0812">Transmembrane</keyword>
<organism evidence="2 3">
    <name type="scientific">Micavibrio aeruginosavorus</name>
    <dbReference type="NCBI Taxonomy" id="349221"/>
    <lineage>
        <taxon>Bacteria</taxon>
        <taxon>Pseudomonadati</taxon>
        <taxon>Bdellovibrionota</taxon>
        <taxon>Bdellovibrionia</taxon>
        <taxon>Bdellovibrionales</taxon>
        <taxon>Pseudobdellovibrionaceae</taxon>
        <taxon>Micavibrio</taxon>
    </lineage>
</organism>
<dbReference type="Proteomes" id="UP000249739">
    <property type="component" value="Unassembled WGS sequence"/>
</dbReference>
<comment type="caution">
    <text evidence="2">The sequence shown here is derived from an EMBL/GenBank/DDBJ whole genome shotgun (WGS) entry which is preliminary data.</text>
</comment>
<dbReference type="EMBL" id="QFOT01000025">
    <property type="protein sequence ID" value="PZP56441.1"/>
    <property type="molecule type" value="Genomic_DNA"/>
</dbReference>
<keyword evidence="1" id="KW-1133">Transmembrane helix</keyword>
<dbReference type="AlphaFoldDB" id="A0A2W5FKG2"/>
<gene>
    <name evidence="2" type="ORF">DI586_03670</name>
</gene>
<keyword evidence="1" id="KW-0472">Membrane</keyword>
<protein>
    <submittedName>
        <fullName evidence="2">Uncharacterized protein</fullName>
    </submittedName>
</protein>
<evidence type="ECO:0000313" key="3">
    <source>
        <dbReference type="Proteomes" id="UP000249739"/>
    </source>
</evidence>
<evidence type="ECO:0000256" key="1">
    <source>
        <dbReference type="SAM" id="Phobius"/>
    </source>
</evidence>
<proteinExistence type="predicted"/>
<evidence type="ECO:0000313" key="2">
    <source>
        <dbReference type="EMBL" id="PZP56441.1"/>
    </source>
</evidence>
<feature type="transmembrane region" description="Helical" evidence="1">
    <location>
        <begin position="15"/>
        <end position="33"/>
    </location>
</feature>
<reference evidence="2 3" key="1">
    <citation type="submission" date="2017-08" db="EMBL/GenBank/DDBJ databases">
        <title>Infants hospitalized years apart are colonized by the same room-sourced microbial strains.</title>
        <authorList>
            <person name="Brooks B."/>
            <person name="Olm M.R."/>
            <person name="Firek B.A."/>
            <person name="Baker R."/>
            <person name="Thomas B.C."/>
            <person name="Morowitz M.J."/>
            <person name="Banfield J.F."/>
        </authorList>
    </citation>
    <scope>NUCLEOTIDE SEQUENCE [LARGE SCALE GENOMIC DNA]</scope>
    <source>
        <strain evidence="2">S2_006_000_R2_64</strain>
    </source>
</reference>
<accession>A0A2W5FKG2</accession>